<evidence type="ECO:0000256" key="4">
    <source>
        <dbReference type="ARBA" id="ARBA00022741"/>
    </source>
</evidence>
<dbReference type="InterPro" id="IPR001650">
    <property type="entry name" value="Helicase_C-like"/>
</dbReference>
<dbReference type="EC" id="5.6.2.4" evidence="13"/>
<evidence type="ECO:0000259" key="21">
    <source>
        <dbReference type="PROSITE" id="PS52039"/>
    </source>
</evidence>
<evidence type="ECO:0000256" key="15">
    <source>
        <dbReference type="ARBA" id="ARBA00044550"/>
    </source>
</evidence>
<dbReference type="PROSITE" id="PS00396">
    <property type="entry name" value="TOPO_IA_1"/>
    <property type="match status" value="1"/>
</dbReference>
<keyword evidence="9" id="KW-0799">Topoisomerase</keyword>
<dbReference type="GO" id="GO:0006281">
    <property type="term" value="P:DNA repair"/>
    <property type="evidence" value="ECO:0007669"/>
    <property type="project" value="TreeGrafter"/>
</dbReference>
<dbReference type="InterPro" id="IPR002121">
    <property type="entry name" value="HRDC_dom"/>
</dbReference>
<dbReference type="InterPro" id="IPR023406">
    <property type="entry name" value="Topo_IA_AS"/>
</dbReference>
<dbReference type="CDD" id="cd00186">
    <property type="entry name" value="TOP1Ac"/>
    <property type="match status" value="1"/>
</dbReference>
<dbReference type="Gene3D" id="1.10.290.10">
    <property type="entry name" value="Topoisomerase I, domain 4"/>
    <property type="match status" value="1"/>
</dbReference>
<dbReference type="PRINTS" id="PR00417">
    <property type="entry name" value="PRTPISMRASEI"/>
</dbReference>
<dbReference type="OrthoDB" id="9803554at2"/>
<dbReference type="GO" id="GO:0003677">
    <property type="term" value="F:DNA binding"/>
    <property type="evidence" value="ECO:0007669"/>
    <property type="project" value="UniProtKB-KW"/>
</dbReference>
<dbReference type="FunFam" id="3.40.50.300:FF:001389">
    <property type="entry name" value="ATP-dependent DNA helicase RecQ"/>
    <property type="match status" value="1"/>
</dbReference>
<dbReference type="GO" id="GO:0043590">
    <property type="term" value="C:bacterial nucleoid"/>
    <property type="evidence" value="ECO:0007669"/>
    <property type="project" value="TreeGrafter"/>
</dbReference>
<dbReference type="PROSITE" id="PS51192">
    <property type="entry name" value="HELICASE_ATP_BIND_1"/>
    <property type="match status" value="1"/>
</dbReference>
<keyword evidence="11 22" id="KW-0413">Isomerase</keyword>
<evidence type="ECO:0000256" key="10">
    <source>
        <dbReference type="ARBA" id="ARBA00023125"/>
    </source>
</evidence>
<dbReference type="InterPro" id="IPR034144">
    <property type="entry name" value="TOPRIM_TopoIII"/>
</dbReference>
<dbReference type="SMART" id="SM00437">
    <property type="entry name" value="TOP1Ac"/>
    <property type="match status" value="1"/>
</dbReference>
<evidence type="ECO:0000259" key="20">
    <source>
        <dbReference type="PROSITE" id="PS51194"/>
    </source>
</evidence>
<gene>
    <name evidence="22" type="ordered locus">Acid_7732</name>
</gene>
<evidence type="ECO:0000259" key="17">
    <source>
        <dbReference type="PROSITE" id="PS50880"/>
    </source>
</evidence>
<dbReference type="GO" id="GO:0009378">
    <property type="term" value="F:four-way junction helicase activity"/>
    <property type="evidence" value="ECO:0007669"/>
    <property type="project" value="TreeGrafter"/>
</dbReference>
<evidence type="ECO:0000256" key="11">
    <source>
        <dbReference type="ARBA" id="ARBA00023235"/>
    </source>
</evidence>
<dbReference type="STRING" id="234267.Acid_7732"/>
<dbReference type="InterPro" id="IPR013826">
    <property type="entry name" value="Topo_IA_cen_sub3"/>
</dbReference>
<feature type="domain" description="Toprim" evidence="17">
    <location>
        <begin position="8"/>
        <end position="141"/>
    </location>
</feature>
<keyword evidence="8" id="KW-0460">Magnesium</keyword>
<dbReference type="SMART" id="SM00436">
    <property type="entry name" value="TOP1Bc"/>
    <property type="match status" value="1"/>
</dbReference>
<dbReference type="Gene3D" id="3.40.50.140">
    <property type="match status" value="1"/>
</dbReference>
<dbReference type="InterPro" id="IPR010997">
    <property type="entry name" value="HRDC-like_sf"/>
</dbReference>
<dbReference type="Gene3D" id="1.10.460.10">
    <property type="entry name" value="Topoisomerase I, domain 2"/>
    <property type="match status" value="1"/>
</dbReference>
<comment type="similarity">
    <text evidence="2">Belongs to the helicase family. RecQ subfamily.</text>
</comment>
<evidence type="ECO:0000256" key="1">
    <source>
        <dbReference type="ARBA" id="ARBA00001946"/>
    </source>
</evidence>
<dbReference type="SUPFAM" id="SSF52540">
    <property type="entry name" value="P-loop containing nucleoside triphosphate hydrolases"/>
    <property type="match status" value="1"/>
</dbReference>
<dbReference type="PROSITE" id="PS50967">
    <property type="entry name" value="HRDC"/>
    <property type="match status" value="1"/>
</dbReference>
<feature type="domain" description="Helicase C-terminal" evidence="20">
    <location>
        <begin position="875"/>
        <end position="1032"/>
    </location>
</feature>
<dbReference type="InterPro" id="IPR003601">
    <property type="entry name" value="Topo_IA_2"/>
</dbReference>
<dbReference type="InterPro" id="IPR006171">
    <property type="entry name" value="TOPRIM_dom"/>
</dbReference>
<dbReference type="CDD" id="cd17920">
    <property type="entry name" value="DEXHc_RecQ"/>
    <property type="match status" value="1"/>
</dbReference>
<dbReference type="eggNOG" id="COG0550">
    <property type="taxonomic scope" value="Bacteria"/>
</dbReference>
<dbReference type="Gene3D" id="2.70.20.10">
    <property type="entry name" value="Topoisomerase I, domain 3"/>
    <property type="match status" value="1"/>
</dbReference>
<keyword evidence="7" id="KW-0067">ATP-binding</keyword>
<dbReference type="Pfam" id="PF00270">
    <property type="entry name" value="DEAD"/>
    <property type="match status" value="1"/>
</dbReference>
<dbReference type="GO" id="GO:0006310">
    <property type="term" value="P:DNA recombination"/>
    <property type="evidence" value="ECO:0007669"/>
    <property type="project" value="InterPro"/>
</dbReference>
<comment type="catalytic activity">
    <reaction evidence="12">
        <text>Couples ATP hydrolysis with the unwinding of duplex DNA by translocating in the 3'-5' direction.</text>
        <dbReference type="EC" id="5.6.2.4"/>
    </reaction>
</comment>
<proteinExistence type="inferred from homology"/>
<feature type="compositionally biased region" description="Basic residues" evidence="16">
    <location>
        <begin position="1236"/>
        <end position="1256"/>
    </location>
</feature>
<dbReference type="InParanoid" id="Q01NZ0"/>
<dbReference type="SMART" id="SM00487">
    <property type="entry name" value="DEXDc"/>
    <property type="match status" value="1"/>
</dbReference>
<dbReference type="Pfam" id="PF16124">
    <property type="entry name" value="RecQ_Zn_bind"/>
    <property type="match status" value="1"/>
</dbReference>
<dbReference type="EMBL" id="CP000473">
    <property type="protein sequence ID" value="ABJ88630.1"/>
    <property type="molecule type" value="Genomic_DNA"/>
</dbReference>
<evidence type="ECO:0000256" key="6">
    <source>
        <dbReference type="ARBA" id="ARBA00022806"/>
    </source>
</evidence>
<protein>
    <recommendedName>
        <fullName evidence="14">ATP-dependent DNA helicase RecQ</fullName>
        <ecNumber evidence="13">5.6.2.4</ecNumber>
    </recommendedName>
    <alternativeName>
        <fullName evidence="15">DNA 3'-5' helicase RecQ</fullName>
    </alternativeName>
</protein>
<dbReference type="NCBIfam" id="TIGR01056">
    <property type="entry name" value="topB"/>
    <property type="match status" value="1"/>
</dbReference>
<evidence type="ECO:0000256" key="3">
    <source>
        <dbReference type="ARBA" id="ARBA00022723"/>
    </source>
</evidence>
<evidence type="ECO:0000313" key="22">
    <source>
        <dbReference type="EMBL" id="ABJ88630.1"/>
    </source>
</evidence>
<evidence type="ECO:0000256" key="16">
    <source>
        <dbReference type="SAM" id="MobiDB-lite"/>
    </source>
</evidence>
<evidence type="ECO:0000259" key="19">
    <source>
        <dbReference type="PROSITE" id="PS51192"/>
    </source>
</evidence>
<dbReference type="Pfam" id="PF00271">
    <property type="entry name" value="Helicase_C"/>
    <property type="match status" value="1"/>
</dbReference>
<name>Q01NZ0_SOLUE</name>
<dbReference type="Pfam" id="PF01751">
    <property type="entry name" value="Toprim"/>
    <property type="match status" value="1"/>
</dbReference>
<evidence type="ECO:0000256" key="14">
    <source>
        <dbReference type="ARBA" id="ARBA00044535"/>
    </source>
</evidence>
<dbReference type="InterPro" id="IPR013824">
    <property type="entry name" value="Topo_IA_cen_sub1"/>
</dbReference>
<comment type="cofactor">
    <cofactor evidence="1">
        <name>Mg(2+)</name>
        <dbReference type="ChEBI" id="CHEBI:18420"/>
    </cofactor>
</comment>
<evidence type="ECO:0000256" key="8">
    <source>
        <dbReference type="ARBA" id="ARBA00022842"/>
    </source>
</evidence>
<keyword evidence="4" id="KW-0547">Nucleotide-binding</keyword>
<dbReference type="Pfam" id="PF00570">
    <property type="entry name" value="HRDC"/>
    <property type="match status" value="1"/>
</dbReference>
<dbReference type="SUPFAM" id="SSF47819">
    <property type="entry name" value="HRDC-like"/>
    <property type="match status" value="1"/>
</dbReference>
<evidence type="ECO:0000256" key="7">
    <source>
        <dbReference type="ARBA" id="ARBA00022840"/>
    </source>
</evidence>
<feature type="region of interest" description="Disordered" evidence="16">
    <location>
        <begin position="467"/>
        <end position="494"/>
    </location>
</feature>
<keyword evidence="6" id="KW-0347">Helicase</keyword>
<dbReference type="GO" id="GO:0006265">
    <property type="term" value="P:DNA topological change"/>
    <property type="evidence" value="ECO:0007669"/>
    <property type="project" value="InterPro"/>
</dbReference>
<accession>Q01NZ0</accession>
<dbReference type="PANTHER" id="PTHR13710">
    <property type="entry name" value="DNA HELICASE RECQ FAMILY MEMBER"/>
    <property type="match status" value="1"/>
</dbReference>
<dbReference type="InterPro" id="IPR044876">
    <property type="entry name" value="HRDC_dom_sf"/>
</dbReference>
<dbReference type="InterPro" id="IPR004589">
    <property type="entry name" value="DNA_helicase_ATP-dep_RecQ"/>
</dbReference>
<evidence type="ECO:0000256" key="9">
    <source>
        <dbReference type="ARBA" id="ARBA00023029"/>
    </source>
</evidence>
<dbReference type="SMART" id="SM00341">
    <property type="entry name" value="HRDC"/>
    <property type="match status" value="1"/>
</dbReference>
<dbReference type="Pfam" id="PF01131">
    <property type="entry name" value="Topoisom_bac"/>
    <property type="match status" value="1"/>
</dbReference>
<feature type="region of interest" description="Disordered" evidence="16">
    <location>
        <begin position="1236"/>
        <end position="1260"/>
    </location>
</feature>
<dbReference type="SMART" id="SM00490">
    <property type="entry name" value="HELICc"/>
    <property type="match status" value="1"/>
</dbReference>
<dbReference type="PANTHER" id="PTHR13710:SF105">
    <property type="entry name" value="ATP-DEPENDENT DNA HELICASE Q1"/>
    <property type="match status" value="1"/>
</dbReference>
<dbReference type="GO" id="GO:0016787">
    <property type="term" value="F:hydrolase activity"/>
    <property type="evidence" value="ECO:0007669"/>
    <property type="project" value="UniProtKB-KW"/>
</dbReference>
<dbReference type="InterPro" id="IPR027417">
    <property type="entry name" value="P-loop_NTPase"/>
</dbReference>
<dbReference type="InterPro" id="IPR023405">
    <property type="entry name" value="Topo_IA_core_domain"/>
</dbReference>
<dbReference type="InterPro" id="IPR013825">
    <property type="entry name" value="Topo_IA_cen_sub2"/>
</dbReference>
<dbReference type="SMART" id="SM00493">
    <property type="entry name" value="TOPRIM"/>
    <property type="match status" value="1"/>
</dbReference>
<dbReference type="InterPro" id="IPR032284">
    <property type="entry name" value="RecQ_Zn-bd"/>
</dbReference>
<dbReference type="GO" id="GO:0043138">
    <property type="term" value="F:3'-5' DNA helicase activity"/>
    <property type="evidence" value="ECO:0007669"/>
    <property type="project" value="UniProtKB-EC"/>
</dbReference>
<dbReference type="GO" id="GO:0003917">
    <property type="term" value="F:DNA topoisomerase type I (single strand cut, ATP-independent) activity"/>
    <property type="evidence" value="ECO:0007669"/>
    <property type="project" value="InterPro"/>
</dbReference>
<dbReference type="eggNOG" id="COG0514">
    <property type="taxonomic scope" value="Bacteria"/>
</dbReference>
<evidence type="ECO:0000256" key="2">
    <source>
        <dbReference type="ARBA" id="ARBA00005446"/>
    </source>
</evidence>
<dbReference type="SUPFAM" id="SSF56712">
    <property type="entry name" value="Prokaryotic type I DNA topoisomerase"/>
    <property type="match status" value="1"/>
</dbReference>
<keyword evidence="3" id="KW-0479">Metal-binding</keyword>
<dbReference type="InterPro" id="IPR003602">
    <property type="entry name" value="Topo_IA_DNA-bd_dom"/>
</dbReference>
<dbReference type="PROSITE" id="PS50880">
    <property type="entry name" value="TOPRIM"/>
    <property type="match status" value="1"/>
</dbReference>
<dbReference type="CDD" id="cd03362">
    <property type="entry name" value="TOPRIM_TopoIA_TopoIII"/>
    <property type="match status" value="1"/>
</dbReference>
<evidence type="ECO:0000259" key="18">
    <source>
        <dbReference type="PROSITE" id="PS50967"/>
    </source>
</evidence>
<dbReference type="NCBIfam" id="TIGR00614">
    <property type="entry name" value="recQ_fam"/>
    <property type="match status" value="1"/>
</dbReference>
<keyword evidence="10" id="KW-0238">DNA-binding</keyword>
<dbReference type="NCBIfam" id="NF005829">
    <property type="entry name" value="PRK07726.1"/>
    <property type="match status" value="1"/>
</dbReference>
<dbReference type="Gene3D" id="3.40.50.300">
    <property type="entry name" value="P-loop containing nucleotide triphosphate hydrolases"/>
    <property type="match status" value="2"/>
</dbReference>
<dbReference type="PROSITE" id="PS51194">
    <property type="entry name" value="HELICASE_CTER"/>
    <property type="match status" value="1"/>
</dbReference>
<reference evidence="22" key="1">
    <citation type="submission" date="2006-10" db="EMBL/GenBank/DDBJ databases">
        <title>Complete sequence of Solibacter usitatus Ellin6076.</title>
        <authorList>
            <consortium name="US DOE Joint Genome Institute"/>
            <person name="Copeland A."/>
            <person name="Lucas S."/>
            <person name="Lapidus A."/>
            <person name="Barry K."/>
            <person name="Detter J.C."/>
            <person name="Glavina del Rio T."/>
            <person name="Hammon N."/>
            <person name="Israni S."/>
            <person name="Dalin E."/>
            <person name="Tice H."/>
            <person name="Pitluck S."/>
            <person name="Thompson L.S."/>
            <person name="Brettin T."/>
            <person name="Bruce D."/>
            <person name="Han C."/>
            <person name="Tapia R."/>
            <person name="Gilna P."/>
            <person name="Schmutz J."/>
            <person name="Larimer F."/>
            <person name="Land M."/>
            <person name="Hauser L."/>
            <person name="Kyrpides N."/>
            <person name="Mikhailova N."/>
            <person name="Janssen P.H."/>
            <person name="Kuske C.R."/>
            <person name="Richardson P."/>
        </authorList>
    </citation>
    <scope>NUCLEOTIDE SEQUENCE</scope>
    <source>
        <strain evidence="22">Ellin6076</strain>
    </source>
</reference>
<feature type="domain" description="HRDC" evidence="18">
    <location>
        <begin position="1256"/>
        <end position="1333"/>
    </location>
</feature>
<dbReference type="InterPro" id="IPR014001">
    <property type="entry name" value="Helicase_ATP-bd"/>
</dbReference>
<evidence type="ECO:0000256" key="5">
    <source>
        <dbReference type="ARBA" id="ARBA00022801"/>
    </source>
</evidence>
<dbReference type="KEGG" id="sus:Acid_7732"/>
<dbReference type="InterPro" id="IPR005738">
    <property type="entry name" value="TopoIII"/>
</dbReference>
<dbReference type="Gene3D" id="1.10.150.80">
    <property type="entry name" value="HRDC domain"/>
    <property type="match status" value="1"/>
</dbReference>
<dbReference type="GO" id="GO:0046872">
    <property type="term" value="F:metal ion binding"/>
    <property type="evidence" value="ECO:0007669"/>
    <property type="project" value="UniProtKB-KW"/>
</dbReference>
<keyword evidence="5" id="KW-0378">Hydrolase</keyword>
<feature type="domain" description="Topo IA-type catalytic" evidence="21">
    <location>
        <begin position="158"/>
        <end position="623"/>
    </location>
</feature>
<dbReference type="GO" id="GO:0005737">
    <property type="term" value="C:cytoplasm"/>
    <property type="evidence" value="ECO:0007669"/>
    <property type="project" value="TreeGrafter"/>
</dbReference>
<feature type="domain" description="Helicase ATP-binding" evidence="19">
    <location>
        <begin position="685"/>
        <end position="853"/>
    </location>
</feature>
<evidence type="ECO:0000256" key="13">
    <source>
        <dbReference type="ARBA" id="ARBA00034808"/>
    </source>
</evidence>
<dbReference type="InterPro" id="IPR011545">
    <property type="entry name" value="DEAD/DEAH_box_helicase_dom"/>
</dbReference>
<evidence type="ECO:0000256" key="12">
    <source>
        <dbReference type="ARBA" id="ARBA00034617"/>
    </source>
</evidence>
<dbReference type="InterPro" id="IPR013497">
    <property type="entry name" value="Topo_IA_cen"/>
</dbReference>
<dbReference type="PROSITE" id="PS52039">
    <property type="entry name" value="TOPO_IA_2"/>
    <property type="match status" value="1"/>
</dbReference>
<sequence length="1333" mass="146858">MAGADSGNVAVLAEKPSVARDIARVLGAGTKGEGFLHGNGYVVTWAIGHLAALAQPGEIDPQWRPWRRNTLPMLPRQWPLVVYEKTKDQFETVKRILNSPKIARVVCATDAGREGELIFRYIYEAAGCEKPVSRLWISSLTPDAIRKGFDALRPAADYDGLADAARGRSRADWLVGMNLSRAYSLAYSEDLSVGRVQTPTLAMLVERELTVRNFVPEDYMEVLATFHPTGAPKESVYQGTWFRDRVPGADKESQQQAMRLPPDGEEANRIAARARTGQAAIESIDAQTQRMAPPPLYDLTELQRHANRLFGFSAQKTLDTAQALYERHKLISYPRTDSRHLSQDVARTLPRVVAAIAEPYRELLAPGTGERPLGRRFVDDAKVTDHHAIIPTVTSAANAQLAPDERKIYDLICRRLLSAWHEDHIWNVTTVITAIRNAAVIDRYHSSGSAVQQLGWKVLDLAPAKAKRAKSPGTADADRGEQELPPGLASGQPQDVLNAEALKKKTRAPKRFTEGTLLTAMETAGKTLDEKELSDAMKETGLGTPATRANIIEVLLKREYIVRNGKSLEATDKGVHLIEVVHPEVRSPIMTGQWEAYLHRIHRGNAQLDPFMHGIEEYVRDVVGKVGQVAPPPKAPQPLPPANPAPASAVPTTVAPTYTAGGSLVDLLNSAFGFASFRASQETVCKAVIDGRDVLLVMPTGAGKSLCYQLPAIARGGTTLVISPLIALMEDQVAKLKERNFAVERIHSGRDRAASRQACVDYLNGKLQFLFIAPERLRVSGFPEMLAKRKPSLIAIDEAHCISQWGHDFRPDYRMLGQYLPTLRPAPVIALTATATPIVQNDIAVQLELAQPAKFIQGFRRENLAIEVVELAPSQRSEFATELLQDESRRPAIVYTPTRAQSTTLAAELSQHFPCAAYHAGLDSEHRQRVQQQFLEGRIEVMVATIAFGMGIDKPDVRTVIHTALPGSLEAYYQEIGRAGRDGAPSRTILMHSYADRRTHDFFFERDYPDVSILDALFHRLRAEPVEKSALQRQLRTDADAFDKALEKLWIHGGALVDFAENVSRGHDHWRDSYIAQADQKQQQLNLMLRYAESSECRMAALVRHFGDLADSQKRCGVCDFCAPDECVGQRFRPATRAELATAQQVLASLRSAGARSTGKLHSEIHPNGDLARDAFEEVLGAMARAGLVRVDEAKFEKDGKSIPFRKAFLTPAGEALDENTPLELVLKDAAQAAGRTRKKPKAKVKAAAPAKRKRAANAPDLEDTLRKWRLAEAKRRGVPAFRIFSDQALAAIAANRPATAAELLAIPGMGISNVEKYGAQLYRLLAANEPRP</sequence>
<dbReference type="GO" id="GO:0005524">
    <property type="term" value="F:ATP binding"/>
    <property type="evidence" value="ECO:0007669"/>
    <property type="project" value="UniProtKB-KW"/>
</dbReference>
<organism evidence="22">
    <name type="scientific">Solibacter usitatus (strain Ellin6076)</name>
    <dbReference type="NCBI Taxonomy" id="234267"/>
    <lineage>
        <taxon>Bacteria</taxon>
        <taxon>Pseudomonadati</taxon>
        <taxon>Acidobacteriota</taxon>
        <taxon>Terriglobia</taxon>
        <taxon>Bryobacterales</taxon>
        <taxon>Solibacteraceae</taxon>
        <taxon>Candidatus Solibacter</taxon>
    </lineage>
</organism>
<dbReference type="HOGENOM" id="CLU_003193_1_0_0"/>
<dbReference type="GO" id="GO:0030894">
    <property type="term" value="C:replisome"/>
    <property type="evidence" value="ECO:0007669"/>
    <property type="project" value="TreeGrafter"/>
</dbReference>